<protein>
    <submittedName>
        <fullName evidence="3">Amidohydrolase family protein</fullName>
    </submittedName>
</protein>
<dbReference type="InterPro" id="IPR006680">
    <property type="entry name" value="Amidohydro-rel"/>
</dbReference>
<dbReference type="Pfam" id="PF01979">
    <property type="entry name" value="Amidohydro_1"/>
    <property type="match status" value="1"/>
</dbReference>
<dbReference type="Gene3D" id="3.20.20.140">
    <property type="entry name" value="Metal-dependent hydrolases"/>
    <property type="match status" value="1"/>
</dbReference>
<dbReference type="PANTHER" id="PTHR43135:SF3">
    <property type="entry name" value="ALPHA-D-RIBOSE 1-METHYLPHOSPHONATE 5-TRIPHOSPHATE DIPHOSPHATASE"/>
    <property type="match status" value="1"/>
</dbReference>
<feature type="chain" id="PRO_5046006116" evidence="1">
    <location>
        <begin position="34"/>
        <end position="444"/>
    </location>
</feature>
<name>A0ABV8T4N8_9GAMM</name>
<evidence type="ECO:0000256" key="1">
    <source>
        <dbReference type="SAM" id="SignalP"/>
    </source>
</evidence>
<dbReference type="InterPro" id="IPR011059">
    <property type="entry name" value="Metal-dep_hydrolase_composite"/>
</dbReference>
<keyword evidence="1" id="KW-0732">Signal</keyword>
<dbReference type="InterPro" id="IPR057744">
    <property type="entry name" value="OTAase-like"/>
</dbReference>
<feature type="signal peptide" evidence="1">
    <location>
        <begin position="1"/>
        <end position="33"/>
    </location>
</feature>
<dbReference type="CDD" id="cd01299">
    <property type="entry name" value="Met_dep_hydrolase_A"/>
    <property type="match status" value="1"/>
</dbReference>
<dbReference type="SUPFAM" id="SSF51338">
    <property type="entry name" value="Composite domain of metallo-dependent hydrolases"/>
    <property type="match status" value="1"/>
</dbReference>
<dbReference type="SUPFAM" id="SSF51556">
    <property type="entry name" value="Metallo-dependent hydrolases"/>
    <property type="match status" value="1"/>
</dbReference>
<evidence type="ECO:0000313" key="4">
    <source>
        <dbReference type="Proteomes" id="UP001595904"/>
    </source>
</evidence>
<keyword evidence="4" id="KW-1185">Reference proteome</keyword>
<dbReference type="PANTHER" id="PTHR43135">
    <property type="entry name" value="ALPHA-D-RIBOSE 1-METHYLPHOSPHONATE 5-TRIPHOSPHATE DIPHOSPHATASE"/>
    <property type="match status" value="1"/>
</dbReference>
<organism evidence="3 4">
    <name type="scientific">Steroidobacter flavus</name>
    <dbReference type="NCBI Taxonomy" id="1842136"/>
    <lineage>
        <taxon>Bacteria</taxon>
        <taxon>Pseudomonadati</taxon>
        <taxon>Pseudomonadota</taxon>
        <taxon>Gammaproteobacteria</taxon>
        <taxon>Steroidobacterales</taxon>
        <taxon>Steroidobacteraceae</taxon>
        <taxon>Steroidobacter</taxon>
    </lineage>
</organism>
<evidence type="ECO:0000313" key="3">
    <source>
        <dbReference type="EMBL" id="MFC4314402.1"/>
    </source>
</evidence>
<proteinExistence type="predicted"/>
<accession>A0ABV8T4N8</accession>
<evidence type="ECO:0000259" key="2">
    <source>
        <dbReference type="Pfam" id="PF01979"/>
    </source>
</evidence>
<dbReference type="Gene3D" id="2.30.40.10">
    <property type="entry name" value="Urease, subunit C, domain 1"/>
    <property type="match status" value="1"/>
</dbReference>
<reference evidence="4" key="1">
    <citation type="journal article" date="2019" name="Int. J. Syst. Evol. Microbiol.">
        <title>The Global Catalogue of Microorganisms (GCM) 10K type strain sequencing project: providing services to taxonomists for standard genome sequencing and annotation.</title>
        <authorList>
            <consortium name="The Broad Institute Genomics Platform"/>
            <consortium name="The Broad Institute Genome Sequencing Center for Infectious Disease"/>
            <person name="Wu L."/>
            <person name="Ma J."/>
        </authorList>
    </citation>
    <scope>NUCLEOTIDE SEQUENCE [LARGE SCALE GENOMIC DNA]</scope>
    <source>
        <strain evidence="4">CGMCC 1.10759</strain>
    </source>
</reference>
<dbReference type="InterPro" id="IPR051781">
    <property type="entry name" value="Metallo-dep_Hydrolase"/>
</dbReference>
<dbReference type="RefSeq" id="WP_380605549.1">
    <property type="nucleotide sequence ID" value="NZ_JBHSDU010000015.1"/>
</dbReference>
<dbReference type="EMBL" id="JBHSDU010000015">
    <property type="protein sequence ID" value="MFC4314402.1"/>
    <property type="molecule type" value="Genomic_DNA"/>
</dbReference>
<dbReference type="InterPro" id="IPR032466">
    <property type="entry name" value="Metal_Hydrolase"/>
</dbReference>
<comment type="caution">
    <text evidence="3">The sequence shown here is derived from an EMBL/GenBank/DDBJ whole genome shotgun (WGS) entry which is preliminary data.</text>
</comment>
<gene>
    <name evidence="3" type="ORF">ACFPN2_35380</name>
</gene>
<feature type="domain" description="Amidohydrolase-related" evidence="2">
    <location>
        <begin position="86"/>
        <end position="435"/>
    </location>
</feature>
<dbReference type="Proteomes" id="UP001595904">
    <property type="component" value="Unassembled WGS sequence"/>
</dbReference>
<sequence>MTRNNNPRIANAVKKALLSLTAVAAAIAGPAMAKDVVIHAGTLIDGVATAPKSKVSIVIKDQRIVSVQSGFVTPAGAEVIDLSSATVLPGFIESHDHISSSGDRRPLNRFTQSEGDAVISGTLNARREVELGFTTVRDLGSGPLTAPALIRAIDSGKIVGPRLWTALEPLGPTGGHSDRANGLRPDLVFEGREASIVDSAEEARIKVREHRRRGATVIKIMPSGGVGSIGDDPHHMTMTDEEMKTVIETAHELGLKVAAHAHGKKAIDHAILAGVDSIEHGTYADAESYKLMKQHGTFLVPTLLVADAIYQTAIKTPDQLPPTVAEKAIAVTPTMIGNAGRAYKAGVKIAFGTDQGATSNRNKAEEFALLVKAGLTPMDAIFTATRNAAELVGSPDDIGSVQAGRYADIVAVKGDPLNDITELQRVEFVMKGGEVIKRDGKMQR</sequence>